<dbReference type="GO" id="GO:0016787">
    <property type="term" value="F:hydrolase activity"/>
    <property type="evidence" value="ECO:0007669"/>
    <property type="project" value="UniProtKB-KW"/>
</dbReference>
<dbReference type="AlphaFoldDB" id="A0A5C4SJU9"/>
<dbReference type="EMBL" id="VDCS01000009">
    <property type="protein sequence ID" value="TNJ43821.1"/>
    <property type="molecule type" value="Genomic_DNA"/>
</dbReference>
<dbReference type="PANTHER" id="PTHR43798">
    <property type="entry name" value="MONOACYLGLYCEROL LIPASE"/>
    <property type="match status" value="1"/>
</dbReference>
<organism evidence="2 3">
    <name type="scientific">Allotamlana fucoidanivorans</name>
    <dbReference type="NCBI Taxonomy" id="2583814"/>
    <lineage>
        <taxon>Bacteria</taxon>
        <taxon>Pseudomonadati</taxon>
        <taxon>Bacteroidota</taxon>
        <taxon>Flavobacteriia</taxon>
        <taxon>Flavobacteriales</taxon>
        <taxon>Flavobacteriaceae</taxon>
        <taxon>Allotamlana</taxon>
    </lineage>
</organism>
<proteinExistence type="predicted"/>
<dbReference type="PANTHER" id="PTHR43798:SF33">
    <property type="entry name" value="HYDROLASE, PUTATIVE (AFU_ORTHOLOGUE AFUA_2G14860)-RELATED"/>
    <property type="match status" value="1"/>
</dbReference>
<dbReference type="Proteomes" id="UP000308713">
    <property type="component" value="Unassembled WGS sequence"/>
</dbReference>
<gene>
    <name evidence="2" type="ORF">FGF67_10665</name>
</gene>
<protein>
    <submittedName>
        <fullName evidence="2">Alpha/beta hydrolase</fullName>
    </submittedName>
</protein>
<comment type="caution">
    <text evidence="2">The sequence shown here is derived from an EMBL/GenBank/DDBJ whole genome shotgun (WGS) entry which is preliminary data.</text>
</comment>
<evidence type="ECO:0000259" key="1">
    <source>
        <dbReference type="Pfam" id="PF12697"/>
    </source>
</evidence>
<keyword evidence="2" id="KW-0378">Hydrolase</keyword>
<dbReference type="RefSeq" id="WP_139697574.1">
    <property type="nucleotide sequence ID" value="NZ_CP074074.1"/>
</dbReference>
<evidence type="ECO:0000313" key="2">
    <source>
        <dbReference type="EMBL" id="TNJ43821.1"/>
    </source>
</evidence>
<dbReference type="InterPro" id="IPR000073">
    <property type="entry name" value="AB_hydrolase_1"/>
</dbReference>
<feature type="domain" description="AB hydrolase-1" evidence="1">
    <location>
        <begin position="14"/>
        <end position="247"/>
    </location>
</feature>
<accession>A0A5C4SJU9</accession>
<dbReference type="Gene3D" id="3.40.50.1820">
    <property type="entry name" value="alpha/beta hydrolase"/>
    <property type="match status" value="1"/>
</dbReference>
<dbReference type="SUPFAM" id="SSF53474">
    <property type="entry name" value="alpha/beta-Hydrolases"/>
    <property type="match status" value="1"/>
</dbReference>
<dbReference type="InterPro" id="IPR050266">
    <property type="entry name" value="AB_hydrolase_sf"/>
</dbReference>
<sequence>MKYIQRKGDKKGVVIFIHGNSSSSRVFHLDGFEASHCYSQIAIDLPGHGEAINENQTVEDFSISSYNKLCIDFINNLDEDILLVGNSLGGHIAIEIASHIRRLKGLVIFGTPPIKKPINFDEAFLPISELQTYFIENPLESQIKETAQLAVFDKDKSSIIIEDFKVTNPMVRLAVAKAIAEAAFQDEYEIFMNLNVNKYILAGTHDPSVNLEYLKYIAKQCDTNCELIIFEKCGHFISHEKPDAFNKAVAQIAKEVF</sequence>
<evidence type="ECO:0000313" key="3">
    <source>
        <dbReference type="Proteomes" id="UP000308713"/>
    </source>
</evidence>
<dbReference type="GO" id="GO:0016020">
    <property type="term" value="C:membrane"/>
    <property type="evidence" value="ECO:0007669"/>
    <property type="project" value="TreeGrafter"/>
</dbReference>
<name>A0A5C4SJU9_9FLAO</name>
<dbReference type="PRINTS" id="PR00111">
    <property type="entry name" value="ABHYDROLASE"/>
</dbReference>
<dbReference type="Pfam" id="PF12697">
    <property type="entry name" value="Abhydrolase_6"/>
    <property type="match status" value="1"/>
</dbReference>
<dbReference type="OrthoDB" id="9780932at2"/>
<reference evidence="2 3" key="1">
    <citation type="submission" date="2019-05" db="EMBL/GenBank/DDBJ databases">
        <title>Tamlana fucoidanivorans sp. nov., isolated from the surface of algae collected from Fujian province in China.</title>
        <authorList>
            <person name="Li J."/>
        </authorList>
    </citation>
    <scope>NUCLEOTIDE SEQUENCE [LARGE SCALE GENOMIC DNA]</scope>
    <source>
        <strain evidence="2 3">CW2-9</strain>
    </source>
</reference>
<dbReference type="InterPro" id="IPR029058">
    <property type="entry name" value="AB_hydrolase_fold"/>
</dbReference>
<keyword evidence="3" id="KW-1185">Reference proteome</keyword>